<evidence type="ECO:0000313" key="2">
    <source>
        <dbReference type="EMBL" id="NBN79278.1"/>
    </source>
</evidence>
<keyword evidence="3" id="KW-1185">Reference proteome</keyword>
<dbReference type="RefSeq" id="WP_161708903.1">
    <property type="nucleotide sequence ID" value="NZ_JAABLQ010000001.1"/>
</dbReference>
<dbReference type="EMBL" id="JAABLQ010000001">
    <property type="protein sequence ID" value="NBN79278.1"/>
    <property type="molecule type" value="Genomic_DNA"/>
</dbReference>
<organism evidence="2 3">
    <name type="scientific">Pannonibacter tanglangensis</name>
    <dbReference type="NCBI Taxonomy" id="2750084"/>
    <lineage>
        <taxon>Bacteria</taxon>
        <taxon>Pseudomonadati</taxon>
        <taxon>Pseudomonadota</taxon>
        <taxon>Alphaproteobacteria</taxon>
        <taxon>Hyphomicrobiales</taxon>
        <taxon>Stappiaceae</taxon>
        <taxon>Pannonibacter</taxon>
    </lineage>
</organism>
<evidence type="ECO:0008006" key="4">
    <source>
        <dbReference type="Google" id="ProtNLM"/>
    </source>
</evidence>
<dbReference type="Proteomes" id="UP000586722">
    <property type="component" value="Unassembled WGS sequence"/>
</dbReference>
<feature type="compositionally biased region" description="Low complexity" evidence="1">
    <location>
        <begin position="9"/>
        <end position="26"/>
    </location>
</feature>
<gene>
    <name evidence="2" type="ORF">GWI72_13450</name>
</gene>
<accession>A0A7X5F3W2</accession>
<sequence length="309" mass="33189">MTPDDRLSPHAAGLPPGGLPSAPVSLRSGGAGLPWDPPLRASQLPLRPSFGERLRVELLLAIMTARAALADQRLPLAVRLGRARPRLQQARLLLKVCRDGLGPAHAPRAARLKLASKALKLLADGAGLALVGLVGDAEPLSPEDDRQLAGLDALLRRCEVDAVTLAPGLIDAVGAAEAFARARRQSHRRAARAFAARSPEICRKWLKALRRQAVLAGLLVAEWPEPGAAPAARAPHPVDPPPAHLLQAHAEDLARYLKVDALYRRLCAQRANGAVPLASPEAVRIERKALWRRLRQREARLARMAAPLP</sequence>
<evidence type="ECO:0000313" key="3">
    <source>
        <dbReference type="Proteomes" id="UP000586722"/>
    </source>
</evidence>
<feature type="region of interest" description="Disordered" evidence="1">
    <location>
        <begin position="1"/>
        <end position="27"/>
    </location>
</feature>
<name>A0A7X5F3W2_9HYPH</name>
<dbReference type="AlphaFoldDB" id="A0A7X5F3W2"/>
<comment type="caution">
    <text evidence="2">The sequence shown here is derived from an EMBL/GenBank/DDBJ whole genome shotgun (WGS) entry which is preliminary data.</text>
</comment>
<reference evidence="3" key="1">
    <citation type="submission" date="2020-01" db="EMBL/GenBank/DDBJ databases">
        <authorList>
            <person name="Fang Y."/>
            <person name="Sun R."/>
            <person name="Nie L."/>
            <person name="He J."/>
            <person name="Hao L."/>
            <person name="Wang L."/>
            <person name="Su S."/>
            <person name="Lv E."/>
            <person name="Zhang Z."/>
            <person name="Xie R."/>
            <person name="Liu H."/>
        </authorList>
    </citation>
    <scope>NUCLEOTIDE SEQUENCE [LARGE SCALE GENOMIC DNA]</scope>
    <source>
        <strain evidence="3">XCT-53</strain>
    </source>
</reference>
<proteinExistence type="predicted"/>
<evidence type="ECO:0000256" key="1">
    <source>
        <dbReference type="SAM" id="MobiDB-lite"/>
    </source>
</evidence>
<protein>
    <recommendedName>
        <fullName evidence="4">CHAD domain-containing protein</fullName>
    </recommendedName>
</protein>